<dbReference type="AlphaFoldDB" id="A0A1H3QN44"/>
<dbReference type="Gene3D" id="3.40.630.10">
    <property type="entry name" value="Zn peptidases"/>
    <property type="match status" value="1"/>
</dbReference>
<proteinExistence type="predicted"/>
<feature type="binding site" evidence="1">
    <location>
        <position position="95"/>
    </location>
    <ligand>
        <name>Mn(2+)</name>
        <dbReference type="ChEBI" id="CHEBI:29035"/>
        <label>2</label>
    </ligand>
</feature>
<evidence type="ECO:0000313" key="4">
    <source>
        <dbReference type="Proteomes" id="UP000199230"/>
    </source>
</evidence>
<dbReference type="STRING" id="159292.SAMN05192546_11018"/>
<comment type="cofactor">
    <cofactor evidence="1">
        <name>Mn(2+)</name>
        <dbReference type="ChEBI" id="CHEBI:29035"/>
    </cofactor>
    <text evidence="1">The Mn(2+) ion enhances activity.</text>
</comment>
<dbReference type="Gene3D" id="3.30.70.360">
    <property type="match status" value="1"/>
</dbReference>
<feature type="binding site" evidence="1">
    <location>
        <position position="153"/>
    </location>
    <ligand>
        <name>Mn(2+)</name>
        <dbReference type="ChEBI" id="CHEBI:29035"/>
        <label>2</label>
    </ligand>
</feature>
<dbReference type="SUPFAM" id="SSF55031">
    <property type="entry name" value="Bacterial exopeptidase dimerisation domain"/>
    <property type="match status" value="1"/>
</dbReference>
<dbReference type="NCBIfam" id="TIGR01891">
    <property type="entry name" value="amidohydrolases"/>
    <property type="match status" value="1"/>
</dbReference>
<dbReference type="EMBL" id="FNPV01000010">
    <property type="protein sequence ID" value="SDZ14982.1"/>
    <property type="molecule type" value="Genomic_DNA"/>
</dbReference>
<dbReference type="GO" id="GO:0046872">
    <property type="term" value="F:metal ion binding"/>
    <property type="evidence" value="ECO:0007669"/>
    <property type="project" value="UniProtKB-KW"/>
</dbReference>
<dbReference type="PIRSF" id="PIRSF005962">
    <property type="entry name" value="Pept_M20D_amidohydro"/>
    <property type="match status" value="1"/>
</dbReference>
<dbReference type="OrthoDB" id="9776731at2"/>
<dbReference type="Proteomes" id="UP000199230">
    <property type="component" value="Unassembled WGS sequence"/>
</dbReference>
<gene>
    <name evidence="3" type="ORF">SAMN05192546_11018</name>
</gene>
<dbReference type="InterPro" id="IPR036264">
    <property type="entry name" value="Bact_exopeptidase_dim_dom"/>
</dbReference>
<feature type="domain" description="Peptidase M20 dimerisation" evidence="2">
    <location>
        <begin position="174"/>
        <end position="273"/>
    </location>
</feature>
<keyword evidence="3" id="KW-0378">Hydrolase</keyword>
<feature type="binding site" evidence="1">
    <location>
        <position position="347"/>
    </location>
    <ligand>
        <name>Mn(2+)</name>
        <dbReference type="ChEBI" id="CHEBI:29035"/>
        <label>2</label>
    </ligand>
</feature>
<dbReference type="Pfam" id="PF07687">
    <property type="entry name" value="M20_dimer"/>
    <property type="match status" value="1"/>
</dbReference>
<dbReference type="RefSeq" id="WP_093315040.1">
    <property type="nucleotide sequence ID" value="NZ_FNPV01000010.1"/>
</dbReference>
<dbReference type="PANTHER" id="PTHR11014">
    <property type="entry name" value="PEPTIDASE M20 FAMILY MEMBER"/>
    <property type="match status" value="1"/>
</dbReference>
<dbReference type="InterPro" id="IPR002933">
    <property type="entry name" value="Peptidase_M20"/>
</dbReference>
<reference evidence="3 4" key="1">
    <citation type="submission" date="2016-10" db="EMBL/GenBank/DDBJ databases">
        <authorList>
            <person name="de Groot N.N."/>
        </authorList>
    </citation>
    <scope>NUCLEOTIDE SEQUENCE [LARGE SCALE GENOMIC DNA]</scope>
    <source>
        <strain evidence="3 4">APO</strain>
    </source>
</reference>
<keyword evidence="1" id="KW-0464">Manganese</keyword>
<name>A0A1H3QN44_9FIRM</name>
<dbReference type="SUPFAM" id="SSF53187">
    <property type="entry name" value="Zn-dependent exopeptidases"/>
    <property type="match status" value="1"/>
</dbReference>
<organism evidence="3 4">
    <name type="scientific">Tindallia californiensis</name>
    <dbReference type="NCBI Taxonomy" id="159292"/>
    <lineage>
        <taxon>Bacteria</taxon>
        <taxon>Bacillati</taxon>
        <taxon>Bacillota</taxon>
        <taxon>Clostridia</taxon>
        <taxon>Peptostreptococcales</taxon>
        <taxon>Tindalliaceae</taxon>
        <taxon>Tindallia</taxon>
    </lineage>
</organism>
<keyword evidence="1" id="KW-0479">Metal-binding</keyword>
<feature type="binding site" evidence="1">
    <location>
        <position position="129"/>
    </location>
    <ligand>
        <name>Mn(2+)</name>
        <dbReference type="ChEBI" id="CHEBI:29035"/>
        <label>2</label>
    </ligand>
</feature>
<keyword evidence="4" id="KW-1185">Reference proteome</keyword>
<dbReference type="InterPro" id="IPR011650">
    <property type="entry name" value="Peptidase_M20_dimer"/>
</dbReference>
<evidence type="ECO:0000259" key="2">
    <source>
        <dbReference type="Pfam" id="PF07687"/>
    </source>
</evidence>
<evidence type="ECO:0000313" key="3">
    <source>
        <dbReference type="EMBL" id="SDZ14982.1"/>
    </source>
</evidence>
<feature type="binding site" evidence="1">
    <location>
        <position position="97"/>
    </location>
    <ligand>
        <name>Mn(2+)</name>
        <dbReference type="ChEBI" id="CHEBI:29035"/>
        <label>2</label>
    </ligand>
</feature>
<protein>
    <submittedName>
        <fullName evidence="3">Amidohydrolase</fullName>
    </submittedName>
</protein>
<dbReference type="Pfam" id="PF01546">
    <property type="entry name" value="Peptidase_M20"/>
    <property type="match status" value="1"/>
</dbReference>
<dbReference type="InterPro" id="IPR017439">
    <property type="entry name" value="Amidohydrolase"/>
</dbReference>
<dbReference type="PANTHER" id="PTHR11014:SF169">
    <property type="entry name" value="CLAN MH, FAMILY M20, PEPTIDASE T-LIKE METALLOPEPTIDASE"/>
    <property type="match status" value="1"/>
</dbReference>
<dbReference type="GO" id="GO:0016787">
    <property type="term" value="F:hydrolase activity"/>
    <property type="evidence" value="ECO:0007669"/>
    <property type="project" value="UniProtKB-KW"/>
</dbReference>
<evidence type="ECO:0000256" key="1">
    <source>
        <dbReference type="PIRSR" id="PIRSR005962-1"/>
    </source>
</evidence>
<accession>A0A1H3QN44</accession>
<sequence length="372" mass="41896">MKKENLDLVTELRHELHQHPEPSHEEVWTKKRLIEFLKTHTSLEIVDRGKWFYAGYRAGDGKRNIAFRADFDAIRLQEKSDLPYVSQNPGVSHKCGHDGHSASLVGFALEVDQNGAEHNVFFLFQHAEETGDGAAEAVGFIKENQIDEIYSFHNMSGWPEKTVVVKDDTLMFASRGMVIHMEGTPTHASQPEYGKNPAQAIAQVISSIPEYTKPEDHKGLVLCTIIQVDVGERAFGVAASKGDLLLTIRAEFEEELDKLQENLENLAKAKGHEDGIDVSFEYHDVFPVTSNHKESTDKIRQVCREKGFPLMEMNEGVRGSEDFGHYLKETKGAMCYIGNGEKHPQIHTDEYDFPDSIIETAVELFKGLVERG</sequence>